<evidence type="ECO:0000256" key="2">
    <source>
        <dbReference type="ARBA" id="ARBA00022737"/>
    </source>
</evidence>
<dbReference type="InterPro" id="IPR058192">
    <property type="entry name" value="WHD_ROQ1-like"/>
</dbReference>
<gene>
    <name evidence="5" type="ORF">JRO89_XS07G0279700</name>
</gene>
<evidence type="ECO:0000313" key="5">
    <source>
        <dbReference type="EMBL" id="KAH7568348.1"/>
    </source>
</evidence>
<dbReference type="Pfam" id="PF23282">
    <property type="entry name" value="WHD_ROQ1"/>
    <property type="match status" value="1"/>
</dbReference>
<dbReference type="InterPro" id="IPR036390">
    <property type="entry name" value="WH_DNA-bd_sf"/>
</dbReference>
<comment type="caution">
    <text evidence="5">The sequence shown here is derived from an EMBL/GenBank/DDBJ whole genome shotgun (WGS) entry which is preliminary data.</text>
</comment>
<dbReference type="EMBL" id="JAFEMO010000007">
    <property type="protein sequence ID" value="KAH7568348.1"/>
    <property type="molecule type" value="Genomic_DNA"/>
</dbReference>
<dbReference type="InterPro" id="IPR045344">
    <property type="entry name" value="C-JID"/>
</dbReference>
<dbReference type="PANTHER" id="PTHR11017">
    <property type="entry name" value="LEUCINE-RICH REPEAT-CONTAINING PROTEIN"/>
    <property type="match status" value="1"/>
</dbReference>
<dbReference type="SUPFAM" id="SSF46785">
    <property type="entry name" value="Winged helix' DNA-binding domain"/>
    <property type="match status" value="1"/>
</dbReference>
<protein>
    <submittedName>
        <fullName evidence="5">Uncharacterized protein</fullName>
    </submittedName>
</protein>
<accession>A0ABQ8HVG3</accession>
<evidence type="ECO:0000259" key="4">
    <source>
        <dbReference type="Pfam" id="PF23282"/>
    </source>
</evidence>
<evidence type="ECO:0000313" key="6">
    <source>
        <dbReference type="Proteomes" id="UP000827721"/>
    </source>
</evidence>
<keyword evidence="1" id="KW-0433">Leucine-rich repeat</keyword>
<feature type="domain" description="C-JID" evidence="3">
    <location>
        <begin position="134"/>
        <end position="189"/>
    </location>
</feature>
<sequence length="438" mass="50070">MHDNGMIKIQDLLQEMGKEIVHEESPKKLGNRSRLWKNEDVLRTLKDDNLIQSLPAESEFELYVDGGGSLKIIFVNCLKLNQKAVSNVFAESLLKMQVMVTEKASSLFKDIPFRGNCGIPLEQHEKEVKVSICLPGSEIPEWFSYQNSGSSINIPAQHDCGRRRYIMGFALCLVIGFEECYFHPHNALAVHYDFHIENSDGHKEAVFHDSFPLFPVCMIFDYRYLEDHAVVSSRDSLEHSVVISNFAGPFCRLTRGLAKRLICYDGLDAEEKDLFLDIACFGTPCLFESYLNPNIVSDREFSLSGLNDKSLVTMHDKDMIQMHDLLREMGREIVHEESPKKPRNRSKLWKNEDVLCILKDDNVMATEKASSLFKDIPFRGNCGIPLEQHEKEVKVSICLPGSEIPEWTCHHVNWNAYMVTEVPEHDVDAEELFNDPNV</sequence>
<feature type="domain" description="Disease resistance protein Roq1-like winged-helix" evidence="4">
    <location>
        <begin position="270"/>
        <end position="338"/>
    </location>
</feature>
<evidence type="ECO:0000259" key="3">
    <source>
        <dbReference type="Pfam" id="PF20160"/>
    </source>
</evidence>
<dbReference type="PANTHER" id="PTHR11017:SF385">
    <property type="entry name" value="DISEASE RESISTANCE PROTEIN (TIR-NBS-LRR CLASS)-RELATED"/>
    <property type="match status" value="1"/>
</dbReference>
<dbReference type="Proteomes" id="UP000827721">
    <property type="component" value="Unassembled WGS sequence"/>
</dbReference>
<proteinExistence type="predicted"/>
<reference evidence="5 6" key="1">
    <citation type="submission" date="2021-02" db="EMBL/GenBank/DDBJ databases">
        <title>Plant Genome Project.</title>
        <authorList>
            <person name="Zhang R.-G."/>
        </authorList>
    </citation>
    <scope>NUCLEOTIDE SEQUENCE [LARGE SCALE GENOMIC DNA]</scope>
    <source>
        <tissue evidence="5">Leaves</tissue>
    </source>
</reference>
<dbReference type="Pfam" id="PF20160">
    <property type="entry name" value="C-JID"/>
    <property type="match status" value="1"/>
</dbReference>
<dbReference type="InterPro" id="IPR044974">
    <property type="entry name" value="Disease_R_plants"/>
</dbReference>
<organism evidence="5 6">
    <name type="scientific">Xanthoceras sorbifolium</name>
    <dbReference type="NCBI Taxonomy" id="99658"/>
    <lineage>
        <taxon>Eukaryota</taxon>
        <taxon>Viridiplantae</taxon>
        <taxon>Streptophyta</taxon>
        <taxon>Embryophyta</taxon>
        <taxon>Tracheophyta</taxon>
        <taxon>Spermatophyta</taxon>
        <taxon>Magnoliopsida</taxon>
        <taxon>eudicotyledons</taxon>
        <taxon>Gunneridae</taxon>
        <taxon>Pentapetalae</taxon>
        <taxon>rosids</taxon>
        <taxon>malvids</taxon>
        <taxon>Sapindales</taxon>
        <taxon>Sapindaceae</taxon>
        <taxon>Xanthoceroideae</taxon>
        <taxon>Xanthoceras</taxon>
    </lineage>
</organism>
<name>A0ABQ8HVG3_9ROSI</name>
<keyword evidence="6" id="KW-1185">Reference proteome</keyword>
<evidence type="ECO:0000256" key="1">
    <source>
        <dbReference type="ARBA" id="ARBA00022614"/>
    </source>
</evidence>
<keyword evidence="2" id="KW-0677">Repeat</keyword>